<dbReference type="Proteomes" id="UP000006637">
    <property type="component" value="Chromosome"/>
</dbReference>
<dbReference type="STRING" id="266117.Rxyl_0199"/>
<keyword evidence="1" id="KW-0677">Repeat</keyword>
<dbReference type="AlphaFoldDB" id="Q1AZK1"/>
<gene>
    <name evidence="3" type="ordered locus">Rxyl_0199</name>
</gene>
<dbReference type="PANTHER" id="PTHR21366">
    <property type="entry name" value="GLYOXALASE FAMILY PROTEIN"/>
    <property type="match status" value="1"/>
</dbReference>
<accession>Q1AZK1</accession>
<dbReference type="Pfam" id="PF00903">
    <property type="entry name" value="Glyoxalase"/>
    <property type="match status" value="2"/>
</dbReference>
<dbReference type="Gene3D" id="3.10.180.10">
    <property type="entry name" value="2,3-Dihydroxybiphenyl 1,2-Dioxygenase, domain 1"/>
    <property type="match status" value="2"/>
</dbReference>
<sequence>MRGGEPVRDVAHLGHVELLTPAFEESLWFFTEVLGMEEVGRRGESAYLRAFGDYELSTLKLTAADRAGPGHIAWRATSRAALERRVAALEESGLGEGWVEGDLGHGPAYRFADPDGHVMELYFETEKYRPPEGLRPALKNQPQKFTARGVGVRRIDHVNLRALDIDANSAFMRERLGFRLTEEVRLDDGRQGAAWMNVTQKSYDIAYGGIDAAGMGGRLHHVAYALDSREYVLRAADIFAEEGVFIEAGPAKHAVQQTFFLYVYEPGGNRVEMISDIKLLLDPDPETVTWSQAEREKGQAWRTIMPESFFTYATPLPEEAGRRG</sequence>
<name>Q1AZK1_RUBXD</name>
<keyword evidence="3" id="KW-0223">Dioxygenase</keyword>
<reference evidence="3 4" key="1">
    <citation type="submission" date="2006-06" db="EMBL/GenBank/DDBJ databases">
        <title>Complete sequence of Rubrobacter xylanophilus DSM 9941.</title>
        <authorList>
            <consortium name="US DOE Joint Genome Institute"/>
            <person name="Copeland A."/>
            <person name="Lucas S."/>
            <person name="Lapidus A."/>
            <person name="Barry K."/>
            <person name="Detter J.C."/>
            <person name="Glavina del Rio T."/>
            <person name="Hammon N."/>
            <person name="Israni S."/>
            <person name="Dalin E."/>
            <person name="Tice H."/>
            <person name="Pitluck S."/>
            <person name="Munk A.C."/>
            <person name="Brettin T."/>
            <person name="Bruce D."/>
            <person name="Han C."/>
            <person name="Tapia R."/>
            <person name="Gilna P."/>
            <person name="Schmutz J."/>
            <person name="Larimer F."/>
            <person name="Land M."/>
            <person name="Hauser L."/>
            <person name="Kyrpides N."/>
            <person name="Lykidis A."/>
            <person name="da Costa M.S."/>
            <person name="Rainey F.A."/>
            <person name="Empadinhas N."/>
            <person name="Jolivet E."/>
            <person name="Battista J.R."/>
            <person name="Richardson P."/>
        </authorList>
    </citation>
    <scope>NUCLEOTIDE SEQUENCE [LARGE SCALE GENOMIC DNA]</scope>
    <source>
        <strain evidence="4">DSM 9941 / NBRC 16129 / PRD-1</strain>
    </source>
</reference>
<keyword evidence="3" id="KW-0560">Oxidoreductase</keyword>
<dbReference type="GO" id="GO:0008198">
    <property type="term" value="F:ferrous iron binding"/>
    <property type="evidence" value="ECO:0007669"/>
    <property type="project" value="InterPro"/>
</dbReference>
<feature type="domain" description="VOC" evidence="2">
    <location>
        <begin position="154"/>
        <end position="276"/>
    </location>
</feature>
<dbReference type="NCBIfam" id="TIGR03211">
    <property type="entry name" value="catechol_2_3"/>
    <property type="match status" value="1"/>
</dbReference>
<feature type="domain" description="VOC" evidence="2">
    <location>
        <begin position="12"/>
        <end position="124"/>
    </location>
</feature>
<proteinExistence type="predicted"/>
<keyword evidence="4" id="KW-1185">Reference proteome</keyword>
<evidence type="ECO:0000313" key="4">
    <source>
        <dbReference type="Proteomes" id="UP000006637"/>
    </source>
</evidence>
<dbReference type="InterPro" id="IPR029068">
    <property type="entry name" value="Glyas_Bleomycin-R_OHBP_Dase"/>
</dbReference>
<dbReference type="InterPro" id="IPR037523">
    <property type="entry name" value="VOC_core"/>
</dbReference>
<dbReference type="GO" id="GO:0018577">
    <property type="term" value="F:catechol 2,3-dioxygenase activity"/>
    <property type="evidence" value="ECO:0007669"/>
    <property type="project" value="UniProtKB-EC"/>
</dbReference>
<dbReference type="eggNOG" id="COG0346">
    <property type="taxonomic scope" value="Bacteria"/>
</dbReference>
<dbReference type="EC" id="1.13.11.2" evidence="3"/>
<dbReference type="RefSeq" id="WP_011563195.1">
    <property type="nucleotide sequence ID" value="NC_008148.1"/>
</dbReference>
<dbReference type="OrthoDB" id="317332at2"/>
<dbReference type="PROSITE" id="PS51819">
    <property type="entry name" value="VOC"/>
    <property type="match status" value="2"/>
</dbReference>
<dbReference type="SUPFAM" id="SSF54593">
    <property type="entry name" value="Glyoxalase/Bleomycin resistance protein/Dihydroxybiphenyl dioxygenase"/>
    <property type="match status" value="1"/>
</dbReference>
<dbReference type="InterPro" id="IPR017624">
    <property type="entry name" value="Catechol_2-3_dOase"/>
</dbReference>
<dbReference type="EMBL" id="CP000386">
    <property type="protein sequence ID" value="ABG03177.1"/>
    <property type="molecule type" value="Genomic_DNA"/>
</dbReference>
<evidence type="ECO:0000313" key="3">
    <source>
        <dbReference type="EMBL" id="ABG03177.1"/>
    </source>
</evidence>
<organism evidence="3 4">
    <name type="scientific">Rubrobacter xylanophilus (strain DSM 9941 / JCM 11954 / NBRC 16129 / PRD-1)</name>
    <dbReference type="NCBI Taxonomy" id="266117"/>
    <lineage>
        <taxon>Bacteria</taxon>
        <taxon>Bacillati</taxon>
        <taxon>Actinomycetota</taxon>
        <taxon>Rubrobacteria</taxon>
        <taxon>Rubrobacterales</taxon>
        <taxon>Rubrobacteraceae</taxon>
        <taxon>Rubrobacter</taxon>
    </lineage>
</organism>
<dbReference type="InterPro" id="IPR004360">
    <property type="entry name" value="Glyas_Fos-R_dOase_dom"/>
</dbReference>
<dbReference type="PANTHER" id="PTHR21366:SF19">
    <property type="entry name" value="METAPYROCATECHASE"/>
    <property type="match status" value="1"/>
</dbReference>
<dbReference type="KEGG" id="rxy:Rxyl_0199"/>
<dbReference type="CDD" id="cd09013">
    <property type="entry name" value="BphC-JF8_N_like"/>
    <property type="match status" value="1"/>
</dbReference>
<evidence type="ECO:0000256" key="1">
    <source>
        <dbReference type="ARBA" id="ARBA00022737"/>
    </source>
</evidence>
<protein>
    <submittedName>
        <fullName evidence="3">Catechol 2,3-dioxygenase</fullName>
        <ecNumber evidence="3">1.13.11.2</ecNumber>
    </submittedName>
</protein>
<dbReference type="InterPro" id="IPR050383">
    <property type="entry name" value="GlyoxalaseI/FosfomycinResist"/>
</dbReference>
<dbReference type="HOGENOM" id="CLU_052361_3_0_11"/>
<dbReference type="PhylomeDB" id="Q1AZK1"/>
<evidence type="ECO:0000259" key="2">
    <source>
        <dbReference type="PROSITE" id="PS51819"/>
    </source>
</evidence>